<dbReference type="Proteomes" id="UP000011657">
    <property type="component" value="Unassembled WGS sequence"/>
</dbReference>
<comment type="caution">
    <text evidence="1">The sequence shown here is derived from an EMBL/GenBank/DDBJ whole genome shotgun (WGS) entry which is preliminary data.</text>
</comment>
<dbReference type="AlphaFoldDB" id="M0CNJ4"/>
<proteinExistence type="predicted"/>
<name>M0CNJ4_9EURY</name>
<evidence type="ECO:0000313" key="2">
    <source>
        <dbReference type="Proteomes" id="UP000011657"/>
    </source>
</evidence>
<sequence>MKSESIRESESDDERIVRLLSNTESFVTLPPAPDDATVAVVRTDPDVRLLTAITTDEESAWPEVSQVPGRTVETDDGRRSEFRVDVDAFVDADILDVTDETGTRSVRSMSVSYRRESRLERLRRRLRQWWATRRGSDPRGPHTVDPR</sequence>
<accession>M0CNJ4</accession>
<dbReference type="EMBL" id="AOIS01000011">
    <property type="protein sequence ID" value="ELZ23434.1"/>
    <property type="molecule type" value="Genomic_DNA"/>
</dbReference>
<keyword evidence="2" id="KW-1185">Reference proteome</keyword>
<evidence type="ECO:0000313" key="1">
    <source>
        <dbReference type="EMBL" id="ELZ23434.1"/>
    </source>
</evidence>
<dbReference type="OrthoDB" id="188062at2157"/>
<gene>
    <name evidence="1" type="ORF">C477_02774</name>
</gene>
<reference evidence="1 2" key="1">
    <citation type="journal article" date="2014" name="PLoS Genet.">
        <title>Phylogenetically driven sequencing of extremely halophilic archaea reveals strategies for static and dynamic osmo-response.</title>
        <authorList>
            <person name="Becker E.A."/>
            <person name="Seitzer P.M."/>
            <person name="Tritt A."/>
            <person name="Larsen D."/>
            <person name="Krusor M."/>
            <person name="Yao A.I."/>
            <person name="Wu D."/>
            <person name="Madern D."/>
            <person name="Eisen J.A."/>
            <person name="Darling A.E."/>
            <person name="Facciotti M.T."/>
        </authorList>
    </citation>
    <scope>NUCLEOTIDE SEQUENCE [LARGE SCALE GENOMIC DNA]</scope>
    <source>
        <strain evidence="1 2">JCM 13891</strain>
    </source>
</reference>
<dbReference type="RefSeq" id="WP_008892895.1">
    <property type="nucleotide sequence ID" value="NZ_AOIS01000011.1"/>
</dbReference>
<dbReference type="PATRIC" id="fig|1227488.3.peg.551"/>
<protein>
    <submittedName>
        <fullName evidence="1">Uncharacterized protein</fullName>
    </submittedName>
</protein>
<organism evidence="1 2">
    <name type="scientific">Haloterrigena salina JCM 13891</name>
    <dbReference type="NCBI Taxonomy" id="1227488"/>
    <lineage>
        <taxon>Archaea</taxon>
        <taxon>Methanobacteriati</taxon>
        <taxon>Methanobacteriota</taxon>
        <taxon>Stenosarchaea group</taxon>
        <taxon>Halobacteria</taxon>
        <taxon>Halobacteriales</taxon>
        <taxon>Natrialbaceae</taxon>
        <taxon>Haloterrigena</taxon>
    </lineage>
</organism>